<gene>
    <name evidence="1" type="ORF">F1C02_07810</name>
    <name evidence="2" type="ORF">GSR61_11090</name>
</gene>
<dbReference type="RefSeq" id="WP_065989152.1">
    <property type="nucleotide sequence ID" value="NZ_CP047143.1"/>
</dbReference>
<proteinExistence type="predicted"/>
<evidence type="ECO:0000313" key="1">
    <source>
        <dbReference type="EMBL" id="KAA8797157.1"/>
    </source>
</evidence>
<organism evidence="1 3">
    <name type="scientific">Lactobacillus crispatus</name>
    <dbReference type="NCBI Taxonomy" id="47770"/>
    <lineage>
        <taxon>Bacteria</taxon>
        <taxon>Bacillati</taxon>
        <taxon>Bacillota</taxon>
        <taxon>Bacilli</taxon>
        <taxon>Lactobacillales</taxon>
        <taxon>Lactobacillaceae</taxon>
        <taxon>Lactobacillus</taxon>
    </lineage>
</organism>
<dbReference type="Proteomes" id="UP000322051">
    <property type="component" value="Unassembled WGS sequence"/>
</dbReference>
<geneLocation type="plasmid" evidence="2 4">
    <name>unnamed</name>
</geneLocation>
<evidence type="ECO:0000313" key="3">
    <source>
        <dbReference type="Proteomes" id="UP000322051"/>
    </source>
</evidence>
<name>A0AAN5W6Q2_9LACO</name>
<dbReference type="EMBL" id="CP047143">
    <property type="protein sequence ID" value="QHQ69123.1"/>
    <property type="molecule type" value="Genomic_DNA"/>
</dbReference>
<dbReference type="AlphaFoldDB" id="A0AAN5W6Q2"/>
<reference evidence="2 4" key="2">
    <citation type="submission" date="2019-12" db="EMBL/GenBank/DDBJ databases">
        <title>Complete Genome Sequences of Lactobacillus strains, C25 and P38, Isolated from Chicken Cecum.</title>
        <authorList>
            <person name="Hassan H.M."/>
            <person name="Mendoza M."/>
            <person name="Rezvani M."/>
            <person name="Koci M.D."/>
            <person name="Dickey A.N."/>
            <person name="Scholl E.H."/>
        </authorList>
    </citation>
    <scope>NUCLEOTIDE SEQUENCE [LARGE SCALE GENOMIC DNA]</scope>
    <source>
        <strain evidence="2 4">C25</strain>
        <plasmid evidence="2 4">unnamed</plasmid>
    </source>
</reference>
<accession>A0AAN5W6Q2</accession>
<protein>
    <submittedName>
        <fullName evidence="1">Uncharacterized protein</fullName>
    </submittedName>
</protein>
<reference evidence="1 3" key="1">
    <citation type="submission" date="2019-09" db="EMBL/GenBank/DDBJ databases">
        <title>Comparative analysis of L. crispatus genomes revealed niche specific adaptation to different host and body sites.</title>
        <authorList>
            <person name="Pan M."/>
            <person name="Hidalgo-Cantabrana C."/>
            <person name="Barrangou R."/>
        </authorList>
    </citation>
    <scope>NUCLEOTIDE SEQUENCE [LARGE SCALE GENOMIC DNA]</scope>
    <source>
        <strain evidence="1 3">NCK973</strain>
    </source>
</reference>
<sequence length="111" mass="12472">MNKVEEKHVFVVSDWFHDNEAEDAFPVAVVTSLEVAKQKAQQRAKEAKQEFINGNYSEERLSIQEIDDDNFGPAFSLGIFYEPDGLVEQVSVFEMPVNFGVAITDLTNSGK</sequence>
<keyword evidence="2" id="KW-0614">Plasmid</keyword>
<evidence type="ECO:0000313" key="4">
    <source>
        <dbReference type="Proteomes" id="UP000464915"/>
    </source>
</evidence>
<dbReference type="Proteomes" id="UP000464915">
    <property type="component" value="Plasmid unnamed"/>
</dbReference>
<evidence type="ECO:0000313" key="2">
    <source>
        <dbReference type="EMBL" id="QHQ69123.1"/>
    </source>
</evidence>
<dbReference type="EMBL" id="VUAO01000020">
    <property type="protein sequence ID" value="KAA8797157.1"/>
    <property type="molecule type" value="Genomic_DNA"/>
</dbReference>